<evidence type="ECO:0000256" key="3">
    <source>
        <dbReference type="ARBA" id="ARBA00022827"/>
    </source>
</evidence>
<dbReference type="Pfam" id="PF01266">
    <property type="entry name" value="DAO"/>
    <property type="match status" value="1"/>
</dbReference>
<dbReference type="AlphaFoldDB" id="A0A8J2XJV1"/>
<dbReference type="Proteomes" id="UP000616114">
    <property type="component" value="Unassembled WGS sequence"/>
</dbReference>
<feature type="domain" description="FAD dependent oxidoreductase" evidence="5">
    <location>
        <begin position="2"/>
        <end position="358"/>
    </location>
</feature>
<gene>
    <name evidence="6" type="primary">solA</name>
    <name evidence="6" type="ORF">GCM10011333_04050</name>
</gene>
<dbReference type="Gene3D" id="3.30.9.10">
    <property type="entry name" value="D-Amino Acid Oxidase, subunit A, domain 2"/>
    <property type="match status" value="1"/>
</dbReference>
<reference evidence="6" key="2">
    <citation type="submission" date="2020-09" db="EMBL/GenBank/DDBJ databases">
        <authorList>
            <person name="Sun Q."/>
            <person name="Zhou Y."/>
        </authorList>
    </citation>
    <scope>NUCLEOTIDE SEQUENCE</scope>
    <source>
        <strain evidence="6">CGMCC 1.12785</strain>
    </source>
</reference>
<dbReference type="NCBIfam" id="NF008425">
    <property type="entry name" value="PRK11259.1"/>
    <property type="match status" value="1"/>
</dbReference>
<comment type="cofactor">
    <cofactor evidence="1">
        <name>FAD</name>
        <dbReference type="ChEBI" id="CHEBI:57692"/>
    </cofactor>
</comment>
<dbReference type="Gene3D" id="3.50.50.60">
    <property type="entry name" value="FAD/NAD(P)-binding domain"/>
    <property type="match status" value="1"/>
</dbReference>
<organism evidence="6 7">
    <name type="scientific">Sediminivirga luteola</name>
    <dbReference type="NCBI Taxonomy" id="1774748"/>
    <lineage>
        <taxon>Bacteria</taxon>
        <taxon>Bacillati</taxon>
        <taxon>Actinomycetota</taxon>
        <taxon>Actinomycetes</taxon>
        <taxon>Micrococcales</taxon>
        <taxon>Brevibacteriaceae</taxon>
        <taxon>Sediminivirga</taxon>
    </lineage>
</organism>
<dbReference type="InterPro" id="IPR045170">
    <property type="entry name" value="MTOX"/>
</dbReference>
<dbReference type="InterPro" id="IPR036188">
    <property type="entry name" value="FAD/NAD-bd_sf"/>
</dbReference>
<dbReference type="PANTHER" id="PTHR10961">
    <property type="entry name" value="PEROXISOMAL SARCOSINE OXIDASE"/>
    <property type="match status" value="1"/>
</dbReference>
<keyword evidence="4" id="KW-0560">Oxidoreductase</keyword>
<keyword evidence="3" id="KW-0274">FAD</keyword>
<evidence type="ECO:0000313" key="7">
    <source>
        <dbReference type="Proteomes" id="UP000616114"/>
    </source>
</evidence>
<sequence length="393" mass="42567">MAVVGLGSMGAMALWQLAKRNARSGSSRMTLLGIEQYGGVHAAGAYAGESRLFRVAAKEGRLYTPALLHARRLWQELGASTGRDLLIQAGALSIGPAGHGDLEATLASIAEHELPHEVLDHAELRERYPQFAVREEDIGVLDTLGGAVRPEAAVLAAMEQALEHGAQVATGTEVTAIEPERDGVLITTAAGERIRAGRAVVTAGPWTTRLLPELSELIEVVSYALTWLMPRHIEHFTPSRFPGFMRDLDEVHAFGVPTLDGYSIKICPHVDLPAGTDIGGLTLTLDREQLRWAGEQARRMIPDLMPEPVRWSVHPEGRTADKMPVIDTLADGRIVVAGGMSGNGFKFAPVYGQALAELALDGASEWRHEEFTVAAHQRRRESCAQPPERGTDR</sequence>
<name>A0A8J2XJV1_9MICO</name>
<dbReference type="InterPro" id="IPR006076">
    <property type="entry name" value="FAD-dep_OxRdtase"/>
</dbReference>
<accession>A0A8J2XJV1</accession>
<dbReference type="GO" id="GO:0008115">
    <property type="term" value="F:sarcosine oxidase activity"/>
    <property type="evidence" value="ECO:0007669"/>
    <property type="project" value="TreeGrafter"/>
</dbReference>
<evidence type="ECO:0000256" key="4">
    <source>
        <dbReference type="ARBA" id="ARBA00023002"/>
    </source>
</evidence>
<evidence type="ECO:0000313" key="6">
    <source>
        <dbReference type="EMBL" id="GGA04681.1"/>
    </source>
</evidence>
<dbReference type="GO" id="GO:0050660">
    <property type="term" value="F:flavin adenine dinucleotide binding"/>
    <property type="evidence" value="ECO:0007669"/>
    <property type="project" value="InterPro"/>
</dbReference>
<proteinExistence type="predicted"/>
<keyword evidence="7" id="KW-1185">Reference proteome</keyword>
<evidence type="ECO:0000256" key="2">
    <source>
        <dbReference type="ARBA" id="ARBA00022630"/>
    </source>
</evidence>
<dbReference type="EMBL" id="BMFY01000002">
    <property type="protein sequence ID" value="GGA04681.1"/>
    <property type="molecule type" value="Genomic_DNA"/>
</dbReference>
<evidence type="ECO:0000256" key="1">
    <source>
        <dbReference type="ARBA" id="ARBA00001974"/>
    </source>
</evidence>
<protein>
    <submittedName>
        <fullName evidence="6">N-methyltryptophan oxidase</fullName>
    </submittedName>
</protein>
<evidence type="ECO:0000259" key="5">
    <source>
        <dbReference type="Pfam" id="PF01266"/>
    </source>
</evidence>
<reference evidence="6" key="1">
    <citation type="journal article" date="2014" name="Int. J. Syst. Evol. Microbiol.">
        <title>Complete genome sequence of Corynebacterium casei LMG S-19264T (=DSM 44701T), isolated from a smear-ripened cheese.</title>
        <authorList>
            <consortium name="US DOE Joint Genome Institute (JGI-PGF)"/>
            <person name="Walter F."/>
            <person name="Albersmeier A."/>
            <person name="Kalinowski J."/>
            <person name="Ruckert C."/>
        </authorList>
    </citation>
    <scope>NUCLEOTIDE SEQUENCE</scope>
    <source>
        <strain evidence="6">CGMCC 1.12785</strain>
    </source>
</reference>
<dbReference type="SUPFAM" id="SSF51905">
    <property type="entry name" value="FAD/NAD(P)-binding domain"/>
    <property type="match status" value="1"/>
</dbReference>
<dbReference type="SUPFAM" id="SSF54373">
    <property type="entry name" value="FAD-linked reductases, C-terminal domain"/>
    <property type="match status" value="1"/>
</dbReference>
<keyword evidence="2" id="KW-0285">Flavoprotein</keyword>
<comment type="caution">
    <text evidence="6">The sequence shown here is derived from an EMBL/GenBank/DDBJ whole genome shotgun (WGS) entry which is preliminary data.</text>
</comment>
<dbReference type="PANTHER" id="PTHR10961:SF7">
    <property type="entry name" value="FAD DEPENDENT OXIDOREDUCTASE DOMAIN-CONTAINING PROTEIN"/>
    <property type="match status" value="1"/>
</dbReference>